<dbReference type="InterPro" id="IPR004294">
    <property type="entry name" value="Carotenoid_Oase"/>
</dbReference>
<comment type="similarity">
    <text evidence="2">Belongs to the carotenoid oxygenase family.</text>
</comment>
<keyword evidence="3" id="KW-0479">Metal-binding</keyword>
<keyword evidence="5" id="KW-0408">Iron</keyword>
<evidence type="ECO:0000313" key="6">
    <source>
        <dbReference type="EMBL" id="MYM34364.1"/>
    </source>
</evidence>
<dbReference type="Proteomes" id="UP000449678">
    <property type="component" value="Unassembled WGS sequence"/>
</dbReference>
<dbReference type="PANTHER" id="PTHR10543">
    <property type="entry name" value="BETA-CAROTENE DIOXYGENASE"/>
    <property type="match status" value="1"/>
</dbReference>
<dbReference type="EMBL" id="WWCO01000005">
    <property type="protein sequence ID" value="MYM34364.1"/>
    <property type="molecule type" value="Genomic_DNA"/>
</dbReference>
<sequence>MTTKFPDIPVYQGYYMPSRMEVDIADLEVMHGEIPKEINGTFYRVGPDPQFPPLLGTDLRFNGDGMVSMFRFSEGHVDYKSRWVHTDKFKLERAARRALFGAYRNPFTDDASVKGKIRGTANTNVLFHAGQLFAYKEDSPPMALDPHTLATVGYSNYAGKLTSETFTAHAKIDPVNGDMLGFGYAAKGVCTTDIAYYVIDTNGTIKHEAWFEAPYAGMVHDWVVTQDYVIFPIVPISSDLERSRAGKPAFMWDESKDVYLGVLPRLGSAKDIRWFRGPTRFAAHFLNGFNEGGKIHLDGIVAAGNLFPFFPDVNGKPFDVEKSLARLTRWTIDLSQDDGFVETTLTDFAGCEFPKIDERFATLPYKHGFLAIQDPKNPFINGRYAFPHLGHFEFETGLTTRVFAGPNRSFQEPVFVPRHAGAPEADGYLVVLRNDLVELTTELLILDVQRLAAEPVAVIRLPMRLRDAIHGSWVDADELPSPNQ</sequence>
<evidence type="ECO:0000256" key="2">
    <source>
        <dbReference type="ARBA" id="ARBA00006787"/>
    </source>
</evidence>
<name>A0ABW9V3T5_9BURK</name>
<organism evidence="6 7">
    <name type="scientific">Duganella lactea</name>
    <dbReference type="NCBI Taxonomy" id="2692173"/>
    <lineage>
        <taxon>Bacteria</taxon>
        <taxon>Pseudomonadati</taxon>
        <taxon>Pseudomonadota</taxon>
        <taxon>Betaproteobacteria</taxon>
        <taxon>Burkholderiales</taxon>
        <taxon>Oxalobacteraceae</taxon>
        <taxon>Telluria group</taxon>
        <taxon>Duganella</taxon>
    </lineage>
</organism>
<keyword evidence="4" id="KW-0560">Oxidoreductase</keyword>
<comment type="caution">
    <text evidence="6">The sequence shown here is derived from an EMBL/GenBank/DDBJ whole genome shotgun (WGS) entry which is preliminary data.</text>
</comment>
<gene>
    <name evidence="6" type="ORF">GTP38_08445</name>
</gene>
<proteinExistence type="inferred from homology"/>
<evidence type="ECO:0000256" key="1">
    <source>
        <dbReference type="ARBA" id="ARBA00001954"/>
    </source>
</evidence>
<evidence type="ECO:0000256" key="4">
    <source>
        <dbReference type="ARBA" id="ARBA00023002"/>
    </source>
</evidence>
<dbReference type="RefSeq" id="WP_160989761.1">
    <property type="nucleotide sequence ID" value="NZ_WWCO01000005.1"/>
</dbReference>
<comment type="cofactor">
    <cofactor evidence="1">
        <name>Fe(2+)</name>
        <dbReference type="ChEBI" id="CHEBI:29033"/>
    </cofactor>
</comment>
<evidence type="ECO:0000256" key="5">
    <source>
        <dbReference type="ARBA" id="ARBA00023004"/>
    </source>
</evidence>
<dbReference type="Pfam" id="PF03055">
    <property type="entry name" value="RPE65"/>
    <property type="match status" value="1"/>
</dbReference>
<protein>
    <submittedName>
        <fullName evidence="6">Lignostilbene alpha-beta-dioxygenase</fullName>
    </submittedName>
</protein>
<evidence type="ECO:0000256" key="3">
    <source>
        <dbReference type="ARBA" id="ARBA00022723"/>
    </source>
</evidence>
<dbReference type="PANTHER" id="PTHR10543:SF89">
    <property type="entry name" value="CAROTENOID 9,10(9',10')-CLEAVAGE DIOXYGENASE 1"/>
    <property type="match status" value="1"/>
</dbReference>
<accession>A0ABW9V3T5</accession>
<evidence type="ECO:0000313" key="7">
    <source>
        <dbReference type="Proteomes" id="UP000449678"/>
    </source>
</evidence>
<reference evidence="6 7" key="1">
    <citation type="submission" date="2019-12" db="EMBL/GenBank/DDBJ databases">
        <title>Novel species isolated from a subtropical stream in China.</title>
        <authorList>
            <person name="Lu H."/>
        </authorList>
    </citation>
    <scope>NUCLEOTIDE SEQUENCE [LARGE SCALE GENOMIC DNA]</scope>
    <source>
        <strain evidence="6 7">FT94W</strain>
    </source>
</reference>
<keyword evidence="7" id="KW-1185">Reference proteome</keyword>